<evidence type="ECO:0000256" key="9">
    <source>
        <dbReference type="SAM" id="MobiDB-lite"/>
    </source>
</evidence>
<dbReference type="CDD" id="cd04369">
    <property type="entry name" value="Bromodomain"/>
    <property type="match status" value="1"/>
</dbReference>
<gene>
    <name evidence="12" type="ORF">I302_01417</name>
</gene>
<dbReference type="VEuPathDB" id="FungiDB:I302_01417"/>
<keyword evidence="4" id="KW-0805">Transcription regulation</keyword>
<evidence type="ECO:0000256" key="8">
    <source>
        <dbReference type="PROSITE-ProRule" id="PRU00035"/>
    </source>
</evidence>
<reference evidence="12" key="1">
    <citation type="submission" date="2013-07" db="EMBL/GenBank/DDBJ databases">
        <title>The Genome Sequence of Cryptococcus bestiolae CBS10118.</title>
        <authorList>
            <consortium name="The Broad Institute Genome Sequencing Platform"/>
            <person name="Cuomo C."/>
            <person name="Litvintseva A."/>
            <person name="Chen Y."/>
            <person name="Heitman J."/>
            <person name="Sun S."/>
            <person name="Springer D."/>
            <person name="Dromer F."/>
            <person name="Young S.K."/>
            <person name="Zeng Q."/>
            <person name="Gargeya S."/>
            <person name="Fitzgerald M."/>
            <person name="Abouelleil A."/>
            <person name="Alvarado L."/>
            <person name="Berlin A.M."/>
            <person name="Chapman S.B."/>
            <person name="Dewar J."/>
            <person name="Goldberg J."/>
            <person name="Griggs A."/>
            <person name="Gujja S."/>
            <person name="Hansen M."/>
            <person name="Howarth C."/>
            <person name="Imamovic A."/>
            <person name="Larimer J."/>
            <person name="McCowan C."/>
            <person name="Murphy C."/>
            <person name="Pearson M."/>
            <person name="Priest M."/>
            <person name="Roberts A."/>
            <person name="Saif S."/>
            <person name="Shea T."/>
            <person name="Sykes S."/>
            <person name="Wortman J."/>
            <person name="Nusbaum C."/>
            <person name="Birren B."/>
        </authorList>
    </citation>
    <scope>NUCLEOTIDE SEQUENCE [LARGE SCALE GENOMIC DNA]</scope>
    <source>
        <strain evidence="12">CBS 10118</strain>
    </source>
</reference>
<dbReference type="SMART" id="SM00297">
    <property type="entry name" value="BROMO"/>
    <property type="match status" value="2"/>
</dbReference>
<dbReference type="AlphaFoldDB" id="A0A1B9GFS2"/>
<feature type="region of interest" description="Disordered" evidence="9">
    <location>
        <begin position="654"/>
        <end position="755"/>
    </location>
</feature>
<evidence type="ECO:0000256" key="4">
    <source>
        <dbReference type="ARBA" id="ARBA00023015"/>
    </source>
</evidence>
<feature type="compositionally biased region" description="Pro residues" evidence="9">
    <location>
        <begin position="193"/>
        <end position="202"/>
    </location>
</feature>
<sequence length="890" mass="99066">MPPRKASGSRQRTTINALPIPAQYPGLVEGKGMNEPQWQACKEMLENVYKAKDGSRKMSDIFRDLPDKVEYEDYYQAIPEPECLDNIATHLGAQTYSIPEAFFKQLHLVFLNAKHYNEEESLLWADAKRLEDQIHSDWKTHAETGIFTNPDPYHSSPVKPGRKKRGGSSVPSKSVTPLPEAKSTPMTEAKPVTPVPDLPPIPEVRTAAPSPTPVSKLAPSIHANVPIPSPVPRTLSQPPAEPASPTPSETGRQSQAEKDRSVMTALDARLPRWPGPQAVLPGDPVIAGVQGYGWFGEGAPDYDRSTGGPAMWPHRIRAVIEAIIGYRDDRGQRLGEVFDYLPAVADIPYLSFDTPVSFAAIQGMAKANRYDTLRSFDMDMTRLFEKARRYYHDGSVEYGKVLVLQRLYNALTAVYPMPLPGSGIPAPSATLFASLPAGPGNARSMHETAQDLKAGAAEDQVGFGITTFRVGTKDRQFTSEARHKGQAFRMGDYVHLINPDDATRPIIGQIFKTFVPTKGYRTHHVTVCWYFRPEQTVHTPDKMFFEREVFKTGHFCDHPVEDILEKISVQFYVKYIRGRPRAGEYYPGWPSYVCHSRFNDREHYMVRIKNWNSCIPDELRQSEFMSVISYERNIEVPMVKSPFLRGVQGPGFFGEPKKILAGDDEGEDDEDKEKEKPRRRERAAKRDAQPPPVIDSPINHSPVPTFTPTPASVQIPTPTPGPSRPPAPPTPTPATHTQPMQRPPMPQSQSSSSAPYLYPNRTIAAVMGGAQAMDQTAVKEMLPPETARLFERDARGHVLWFSGPPLAPGTIPIPAQQPHSLEYLEYITKRKNGEDAAPQKRVRQTKAGVTDAKIDVNGDGIEREAKGLWWAEGQTQDQLEATLRAVIESA</sequence>
<dbReference type="InterPro" id="IPR001487">
    <property type="entry name" value="Bromodomain"/>
</dbReference>
<dbReference type="Gene3D" id="1.20.920.10">
    <property type="entry name" value="Bromodomain-like"/>
    <property type="match status" value="2"/>
</dbReference>
<dbReference type="InterPro" id="IPR037382">
    <property type="entry name" value="Rsc/polybromo"/>
</dbReference>
<dbReference type="SMART" id="SM00439">
    <property type="entry name" value="BAH"/>
    <property type="match status" value="1"/>
</dbReference>
<evidence type="ECO:0000256" key="7">
    <source>
        <dbReference type="ARBA" id="ARBA00023242"/>
    </source>
</evidence>
<evidence type="ECO:0000256" key="1">
    <source>
        <dbReference type="ARBA" id="ARBA00004123"/>
    </source>
</evidence>
<protein>
    <recommendedName>
        <fullName evidence="13">Chromatin structure-remodeling complex subunit RSC1/2</fullName>
    </recommendedName>
</protein>
<feature type="domain" description="Bromo" evidence="10">
    <location>
        <begin position="54"/>
        <end position="124"/>
    </location>
</feature>
<evidence type="ECO:0000259" key="10">
    <source>
        <dbReference type="PROSITE" id="PS50014"/>
    </source>
</evidence>
<dbReference type="GO" id="GO:0003682">
    <property type="term" value="F:chromatin binding"/>
    <property type="evidence" value="ECO:0007669"/>
    <property type="project" value="InterPro"/>
</dbReference>
<evidence type="ECO:0008006" key="13">
    <source>
        <dbReference type="Google" id="ProtNLM"/>
    </source>
</evidence>
<accession>A0A1B9GFS2</accession>
<dbReference type="SUPFAM" id="SSF47370">
    <property type="entry name" value="Bromodomain"/>
    <property type="match status" value="2"/>
</dbReference>
<proteinExistence type="predicted"/>
<dbReference type="STRING" id="1296100.A0A1B9GFS2"/>
<dbReference type="GO" id="GO:0006338">
    <property type="term" value="P:chromatin remodeling"/>
    <property type="evidence" value="ECO:0007669"/>
    <property type="project" value="InterPro"/>
</dbReference>
<dbReference type="Gene3D" id="2.30.30.490">
    <property type="match status" value="1"/>
</dbReference>
<feature type="compositionally biased region" description="Pro residues" evidence="9">
    <location>
        <begin position="717"/>
        <end position="732"/>
    </location>
</feature>
<dbReference type="Pfam" id="PF01426">
    <property type="entry name" value="BAH"/>
    <property type="match status" value="1"/>
</dbReference>
<dbReference type="InterPro" id="IPR001025">
    <property type="entry name" value="BAH_dom"/>
</dbReference>
<organism evidence="12">
    <name type="scientific">Kwoniella bestiolae CBS 10118</name>
    <dbReference type="NCBI Taxonomy" id="1296100"/>
    <lineage>
        <taxon>Eukaryota</taxon>
        <taxon>Fungi</taxon>
        <taxon>Dikarya</taxon>
        <taxon>Basidiomycota</taxon>
        <taxon>Agaricomycotina</taxon>
        <taxon>Tremellomycetes</taxon>
        <taxon>Tremellales</taxon>
        <taxon>Cryptococcaceae</taxon>
        <taxon>Kwoniella</taxon>
    </lineage>
</organism>
<dbReference type="EMBL" id="KI894018">
    <property type="protein sequence ID" value="OCF29904.1"/>
    <property type="molecule type" value="Genomic_DNA"/>
</dbReference>
<dbReference type="GO" id="GO:0016586">
    <property type="term" value="C:RSC-type complex"/>
    <property type="evidence" value="ECO:0007669"/>
    <property type="project" value="InterPro"/>
</dbReference>
<feature type="compositionally biased region" description="Basic and acidic residues" evidence="9">
    <location>
        <begin position="673"/>
        <end position="688"/>
    </location>
</feature>
<feature type="region of interest" description="Disordered" evidence="9">
    <location>
        <begin position="143"/>
        <end position="261"/>
    </location>
</feature>
<keyword evidence="6" id="KW-0804">Transcription</keyword>
<dbReference type="PANTHER" id="PTHR16062">
    <property type="entry name" value="SWI/SNF-RELATED"/>
    <property type="match status" value="1"/>
</dbReference>
<comment type="subcellular location">
    <subcellularLocation>
        <location evidence="1">Nucleus</location>
    </subcellularLocation>
</comment>
<keyword evidence="7" id="KW-0539">Nucleus</keyword>
<dbReference type="PANTHER" id="PTHR16062:SF21">
    <property type="entry name" value="CHROMATIN STRUCTURE-REMODELING COMPLEX SUBUNIT RSC1-RELATED"/>
    <property type="match status" value="1"/>
</dbReference>
<dbReference type="CDD" id="cd04717">
    <property type="entry name" value="BAH_polybromo"/>
    <property type="match status" value="1"/>
</dbReference>
<dbReference type="PROSITE" id="PS50014">
    <property type="entry name" value="BROMODOMAIN_2"/>
    <property type="match status" value="1"/>
</dbReference>
<dbReference type="PROSITE" id="PS51038">
    <property type="entry name" value="BAH"/>
    <property type="match status" value="1"/>
</dbReference>
<evidence type="ECO:0000256" key="2">
    <source>
        <dbReference type="ARBA" id="ARBA00022737"/>
    </source>
</evidence>
<dbReference type="GO" id="GO:0006368">
    <property type="term" value="P:transcription elongation by RNA polymerase II"/>
    <property type="evidence" value="ECO:0007669"/>
    <property type="project" value="TreeGrafter"/>
</dbReference>
<evidence type="ECO:0000259" key="11">
    <source>
        <dbReference type="PROSITE" id="PS51038"/>
    </source>
</evidence>
<reference evidence="12" key="2">
    <citation type="submission" date="2014-01" db="EMBL/GenBank/DDBJ databases">
        <title>Evolution of pathogenesis and genome organization in the Tremellales.</title>
        <authorList>
            <person name="Cuomo C."/>
            <person name="Litvintseva A."/>
            <person name="Heitman J."/>
            <person name="Chen Y."/>
            <person name="Sun S."/>
            <person name="Springer D."/>
            <person name="Dromer F."/>
            <person name="Young S."/>
            <person name="Zeng Q."/>
            <person name="Chapman S."/>
            <person name="Gujja S."/>
            <person name="Saif S."/>
            <person name="Birren B."/>
        </authorList>
    </citation>
    <scope>NUCLEOTIDE SEQUENCE</scope>
    <source>
        <strain evidence="12">CBS 10118</strain>
    </source>
</reference>
<dbReference type="OrthoDB" id="1742084at2759"/>
<feature type="compositionally biased region" description="Polar residues" evidence="9">
    <location>
        <begin position="698"/>
        <end position="715"/>
    </location>
</feature>
<evidence type="ECO:0000313" key="12">
    <source>
        <dbReference type="EMBL" id="OCF29904.1"/>
    </source>
</evidence>
<name>A0A1B9GFS2_9TREE</name>
<evidence type="ECO:0000256" key="3">
    <source>
        <dbReference type="ARBA" id="ARBA00022853"/>
    </source>
</evidence>
<evidence type="ECO:0000256" key="6">
    <source>
        <dbReference type="ARBA" id="ARBA00023163"/>
    </source>
</evidence>
<evidence type="ECO:0000256" key="5">
    <source>
        <dbReference type="ARBA" id="ARBA00023117"/>
    </source>
</evidence>
<feature type="domain" description="BAH" evidence="11">
    <location>
        <begin position="486"/>
        <end position="609"/>
    </location>
</feature>
<dbReference type="InterPro" id="IPR043151">
    <property type="entry name" value="BAH_sf"/>
</dbReference>
<dbReference type="Pfam" id="PF00439">
    <property type="entry name" value="Bromodomain"/>
    <property type="match status" value="2"/>
</dbReference>
<dbReference type="InterPro" id="IPR036427">
    <property type="entry name" value="Bromodomain-like_sf"/>
</dbReference>
<keyword evidence="3" id="KW-0156">Chromatin regulator</keyword>
<feature type="compositionally biased region" description="Acidic residues" evidence="9">
    <location>
        <begin position="662"/>
        <end position="672"/>
    </location>
</feature>
<keyword evidence="2" id="KW-0677">Repeat</keyword>
<keyword evidence="5 8" id="KW-0103">Bromodomain</keyword>